<protein>
    <submittedName>
        <fullName evidence="1">Uncharacterized protein</fullName>
    </submittedName>
</protein>
<evidence type="ECO:0000313" key="2">
    <source>
        <dbReference type="Proteomes" id="UP001432292"/>
    </source>
</evidence>
<dbReference type="RefSeq" id="WP_159482786.1">
    <property type="nucleotide sequence ID" value="NZ_BAAATH010000008.1"/>
</dbReference>
<dbReference type="GeneID" id="96639157"/>
<reference evidence="1" key="1">
    <citation type="submission" date="2022-10" db="EMBL/GenBank/DDBJ databases">
        <title>The complete genomes of actinobacterial strains from the NBC collection.</title>
        <authorList>
            <person name="Joergensen T.S."/>
            <person name="Alvarez Arevalo M."/>
            <person name="Sterndorff E.B."/>
            <person name="Faurdal D."/>
            <person name="Vuksanovic O."/>
            <person name="Mourched A.-S."/>
            <person name="Charusanti P."/>
            <person name="Shaw S."/>
            <person name="Blin K."/>
            <person name="Weber T."/>
        </authorList>
    </citation>
    <scope>NUCLEOTIDE SEQUENCE</scope>
    <source>
        <strain evidence="1">NBC_01256</strain>
    </source>
</reference>
<dbReference type="Proteomes" id="UP001432292">
    <property type="component" value="Chromosome"/>
</dbReference>
<evidence type="ECO:0000313" key="1">
    <source>
        <dbReference type="EMBL" id="WUS22231.1"/>
    </source>
</evidence>
<keyword evidence="2" id="KW-1185">Reference proteome</keyword>
<proteinExistence type="predicted"/>
<accession>A0ABZ1VG54</accession>
<dbReference type="EMBL" id="CP108473">
    <property type="protein sequence ID" value="WUS22231.1"/>
    <property type="molecule type" value="Genomic_DNA"/>
</dbReference>
<organism evidence="1 2">
    <name type="scientific">Streptomyces caniferus</name>
    <dbReference type="NCBI Taxonomy" id="285557"/>
    <lineage>
        <taxon>Bacteria</taxon>
        <taxon>Bacillati</taxon>
        <taxon>Actinomycetota</taxon>
        <taxon>Actinomycetes</taxon>
        <taxon>Kitasatosporales</taxon>
        <taxon>Streptomycetaceae</taxon>
        <taxon>Streptomyces</taxon>
    </lineage>
</organism>
<gene>
    <name evidence="1" type="ORF">OG727_08050</name>
</gene>
<sequence>MPGELDVNEISVAKARAGRAERLKATGTTTVAKSYRLLKAIMNRSLLVRIWCKTPELARTTKKAQVSDLGLNYGAGDGNRTRALSLGIKGARDSH</sequence>
<name>A0ABZ1VG54_9ACTN</name>